<dbReference type="Gene3D" id="3.40.50.300">
    <property type="entry name" value="P-loop containing nucleotide triphosphate hydrolases"/>
    <property type="match status" value="1"/>
</dbReference>
<accession>A0A6A3BCE5</accession>
<dbReference type="PRINTS" id="PR00364">
    <property type="entry name" value="DISEASERSIST"/>
</dbReference>
<dbReference type="PANTHER" id="PTHR36766">
    <property type="entry name" value="PLANT BROAD-SPECTRUM MILDEW RESISTANCE PROTEIN RPW8"/>
    <property type="match status" value="1"/>
</dbReference>
<dbReference type="Pfam" id="PF18052">
    <property type="entry name" value="Rx_N"/>
    <property type="match status" value="1"/>
</dbReference>
<dbReference type="Pfam" id="PF23559">
    <property type="entry name" value="WHD_DRP"/>
    <property type="match status" value="1"/>
</dbReference>
<reference evidence="8" key="1">
    <citation type="submission" date="2019-09" db="EMBL/GenBank/DDBJ databases">
        <title>Draft genome information of white flower Hibiscus syriacus.</title>
        <authorList>
            <person name="Kim Y.-M."/>
        </authorList>
    </citation>
    <scope>NUCLEOTIDE SEQUENCE [LARGE SCALE GENOMIC DNA]</scope>
    <source>
        <strain evidence="8">YM2019G1</strain>
    </source>
</reference>
<keyword evidence="3" id="KW-0611">Plant defense</keyword>
<evidence type="ECO:0000256" key="1">
    <source>
        <dbReference type="ARBA" id="ARBA00022737"/>
    </source>
</evidence>
<dbReference type="InterPro" id="IPR038005">
    <property type="entry name" value="RX-like_CC"/>
</dbReference>
<dbReference type="InterPro" id="IPR027417">
    <property type="entry name" value="P-loop_NTPase"/>
</dbReference>
<evidence type="ECO:0000256" key="3">
    <source>
        <dbReference type="ARBA" id="ARBA00022821"/>
    </source>
</evidence>
<dbReference type="Gene3D" id="1.10.8.430">
    <property type="entry name" value="Helical domain of apoptotic protease-activating factors"/>
    <property type="match status" value="1"/>
</dbReference>
<dbReference type="InterPro" id="IPR042197">
    <property type="entry name" value="Apaf_helical"/>
</dbReference>
<evidence type="ECO:0000259" key="7">
    <source>
        <dbReference type="Pfam" id="PF23559"/>
    </source>
</evidence>
<dbReference type="InterPro" id="IPR036388">
    <property type="entry name" value="WH-like_DNA-bd_sf"/>
</dbReference>
<dbReference type="EMBL" id="VEPZ02000876">
    <property type="protein sequence ID" value="KAE8713711.1"/>
    <property type="molecule type" value="Genomic_DNA"/>
</dbReference>
<sequence>MAETFLAPIALGVLENLFRLIVNQAHSIFFVNWDLKKLRETLSHIQAVLFDAERQQHQNENLRLCMWKLRDIFYDAEDVIDAFKCEAVRQQVSQHSELSFQGRLSAKRCHGTFSLTMARKIKGINQRLSELAPKWDSFGLAKCSDDNRHVFHRETHSFVNSRDVIGREDDKKKIINLLKRASDPVIPIVGMGGLGKTTVAQLVYNDHKVTRRFQQKLWVCVSKEFDLPRMLKLMIHSINKEERCDHSALDALQNCLRSLLKDKKFLLVLDDVWNDNQERWVEFRNILISMDGWSKSKIIVTTRSLTVARIMSSYPPIKLEGLPHEVCLNLFRKWAFNDGDERQHPNLMRIGEDIVRRCKGVPLAVRTLGNLLHRKTNESNWISVRDSEMWRLRQSEHGILPVLKLSYDHLPSRLQRCLAFLALYKKDEIYRSQEVIQLWMANGLLEHPMENQEWEAVGDRYLDELLSRCIIQKEKDYDTYFAFRMHDLFHDLALEVSQKECKTVSSQTTVDENVRHLSISDDKLEMVPEDLKKLTTLEQ</sequence>
<keyword evidence="2" id="KW-0547">Nucleotide-binding</keyword>
<evidence type="ECO:0000259" key="5">
    <source>
        <dbReference type="Pfam" id="PF00931"/>
    </source>
</evidence>
<protein>
    <submittedName>
        <fullName evidence="8">Leucine-rich repeat containing protein isoform 2</fullName>
    </submittedName>
</protein>
<proteinExistence type="predicted"/>
<dbReference type="AlphaFoldDB" id="A0A6A3BCE5"/>
<comment type="caution">
    <text evidence="8">The sequence shown here is derived from an EMBL/GenBank/DDBJ whole genome shotgun (WGS) entry which is preliminary data.</text>
</comment>
<evidence type="ECO:0000313" key="8">
    <source>
        <dbReference type="EMBL" id="KAE8713711.1"/>
    </source>
</evidence>
<dbReference type="GO" id="GO:0005524">
    <property type="term" value="F:ATP binding"/>
    <property type="evidence" value="ECO:0007669"/>
    <property type="project" value="UniProtKB-KW"/>
</dbReference>
<keyword evidence="4" id="KW-0067">ATP-binding</keyword>
<dbReference type="Gene3D" id="1.10.10.10">
    <property type="entry name" value="Winged helix-like DNA-binding domain superfamily/Winged helix DNA-binding domain"/>
    <property type="match status" value="1"/>
</dbReference>
<evidence type="ECO:0000259" key="6">
    <source>
        <dbReference type="Pfam" id="PF18052"/>
    </source>
</evidence>
<evidence type="ECO:0000313" key="9">
    <source>
        <dbReference type="Proteomes" id="UP000436088"/>
    </source>
</evidence>
<dbReference type="InterPro" id="IPR041118">
    <property type="entry name" value="Rx_N"/>
</dbReference>
<name>A0A6A3BCE5_HIBSY</name>
<dbReference type="Pfam" id="PF00931">
    <property type="entry name" value="NB-ARC"/>
    <property type="match status" value="1"/>
</dbReference>
<organism evidence="8 9">
    <name type="scientific">Hibiscus syriacus</name>
    <name type="common">Rose of Sharon</name>
    <dbReference type="NCBI Taxonomy" id="106335"/>
    <lineage>
        <taxon>Eukaryota</taxon>
        <taxon>Viridiplantae</taxon>
        <taxon>Streptophyta</taxon>
        <taxon>Embryophyta</taxon>
        <taxon>Tracheophyta</taxon>
        <taxon>Spermatophyta</taxon>
        <taxon>Magnoliopsida</taxon>
        <taxon>eudicotyledons</taxon>
        <taxon>Gunneridae</taxon>
        <taxon>Pentapetalae</taxon>
        <taxon>rosids</taxon>
        <taxon>malvids</taxon>
        <taxon>Malvales</taxon>
        <taxon>Malvaceae</taxon>
        <taxon>Malvoideae</taxon>
        <taxon>Hibiscus</taxon>
    </lineage>
</organism>
<dbReference type="InterPro" id="IPR002182">
    <property type="entry name" value="NB-ARC"/>
</dbReference>
<gene>
    <name evidence="8" type="ORF">F3Y22_tig00110206pilonHSYRG00363</name>
</gene>
<dbReference type="PANTHER" id="PTHR36766:SF67">
    <property type="entry name" value="DISEASE RESISTANCE PROTEIN RGA3"/>
    <property type="match status" value="1"/>
</dbReference>
<keyword evidence="9" id="KW-1185">Reference proteome</keyword>
<dbReference type="Gene3D" id="1.20.5.4130">
    <property type="match status" value="1"/>
</dbReference>
<keyword evidence="1" id="KW-0677">Repeat</keyword>
<evidence type="ECO:0000256" key="4">
    <source>
        <dbReference type="ARBA" id="ARBA00022840"/>
    </source>
</evidence>
<evidence type="ECO:0000256" key="2">
    <source>
        <dbReference type="ARBA" id="ARBA00022741"/>
    </source>
</evidence>
<dbReference type="Proteomes" id="UP000436088">
    <property type="component" value="Unassembled WGS sequence"/>
</dbReference>
<dbReference type="SUPFAM" id="SSF52540">
    <property type="entry name" value="P-loop containing nucleoside triphosphate hydrolases"/>
    <property type="match status" value="1"/>
</dbReference>
<dbReference type="GO" id="GO:0006952">
    <property type="term" value="P:defense response"/>
    <property type="evidence" value="ECO:0007669"/>
    <property type="project" value="UniProtKB-KW"/>
</dbReference>
<dbReference type="FunFam" id="3.40.50.300:FF:001091">
    <property type="entry name" value="Probable disease resistance protein At1g61300"/>
    <property type="match status" value="1"/>
</dbReference>
<feature type="domain" description="Disease resistance protein winged helix" evidence="7">
    <location>
        <begin position="423"/>
        <end position="493"/>
    </location>
</feature>
<dbReference type="GO" id="GO:0043531">
    <property type="term" value="F:ADP binding"/>
    <property type="evidence" value="ECO:0007669"/>
    <property type="project" value="InterPro"/>
</dbReference>
<dbReference type="CDD" id="cd14798">
    <property type="entry name" value="RX-CC_like"/>
    <property type="match status" value="1"/>
</dbReference>
<feature type="domain" description="NB-ARC" evidence="5">
    <location>
        <begin position="168"/>
        <end position="338"/>
    </location>
</feature>
<dbReference type="InterPro" id="IPR058922">
    <property type="entry name" value="WHD_DRP"/>
</dbReference>
<feature type="domain" description="Disease resistance N-terminal" evidence="6">
    <location>
        <begin position="13"/>
        <end position="96"/>
    </location>
</feature>